<comment type="subcellular location">
    <subcellularLocation>
        <location evidence="2">Cell membrane</location>
    </subcellularLocation>
    <subcellularLocation>
        <location evidence="3">Cytoplasm</location>
    </subcellularLocation>
    <subcellularLocation>
        <location evidence="1">Endomembrane system</location>
        <topology evidence="1">Peripheral membrane protein</topology>
    </subcellularLocation>
</comment>
<organism evidence="19 20">
    <name type="scientific">Trichonephila inaurata madagascariensis</name>
    <dbReference type="NCBI Taxonomy" id="2747483"/>
    <lineage>
        <taxon>Eukaryota</taxon>
        <taxon>Metazoa</taxon>
        <taxon>Ecdysozoa</taxon>
        <taxon>Arthropoda</taxon>
        <taxon>Chelicerata</taxon>
        <taxon>Arachnida</taxon>
        <taxon>Araneae</taxon>
        <taxon>Araneomorphae</taxon>
        <taxon>Entelegynae</taxon>
        <taxon>Araneoidea</taxon>
        <taxon>Nephilidae</taxon>
        <taxon>Trichonephila</taxon>
        <taxon>Trichonephila inaurata</taxon>
    </lineage>
</organism>
<keyword evidence="4 12" id="KW-0728">SH3 domain</keyword>
<evidence type="ECO:0000256" key="8">
    <source>
        <dbReference type="ARBA" id="ARBA00023054"/>
    </source>
</evidence>
<evidence type="ECO:0000256" key="10">
    <source>
        <dbReference type="ARBA" id="ARBA00055545"/>
    </source>
</evidence>
<evidence type="ECO:0000256" key="1">
    <source>
        <dbReference type="ARBA" id="ARBA00004184"/>
    </source>
</evidence>
<dbReference type="Gene3D" id="2.30.30.40">
    <property type="entry name" value="SH3 Domains"/>
    <property type="match status" value="1"/>
</dbReference>
<feature type="compositionally biased region" description="Acidic residues" evidence="15">
    <location>
        <begin position="427"/>
        <end position="439"/>
    </location>
</feature>
<dbReference type="CDD" id="cd11843">
    <property type="entry name" value="SH3_PACSIN"/>
    <property type="match status" value="1"/>
</dbReference>
<evidence type="ECO:0000256" key="16">
    <source>
        <dbReference type="SAM" id="Phobius"/>
    </source>
</evidence>
<dbReference type="PROSITE" id="PS51741">
    <property type="entry name" value="F_BAR"/>
    <property type="match status" value="1"/>
</dbReference>
<reference evidence="19" key="1">
    <citation type="submission" date="2020-08" db="EMBL/GenBank/DDBJ databases">
        <title>Multicomponent nature underlies the extraordinary mechanical properties of spider dragline silk.</title>
        <authorList>
            <person name="Kono N."/>
            <person name="Nakamura H."/>
            <person name="Mori M."/>
            <person name="Yoshida Y."/>
            <person name="Ohtoshi R."/>
            <person name="Malay A.D."/>
            <person name="Moran D.A.P."/>
            <person name="Tomita M."/>
            <person name="Numata K."/>
            <person name="Arakawa K."/>
        </authorList>
    </citation>
    <scope>NUCLEOTIDE SEQUENCE</scope>
</reference>
<feature type="region of interest" description="Disordered" evidence="15">
    <location>
        <begin position="372"/>
        <end position="451"/>
    </location>
</feature>
<protein>
    <submittedName>
        <fullName evidence="19">Protein kinase C and casein kinase substrate in neurons protein 1</fullName>
    </submittedName>
</protein>
<keyword evidence="9 16" id="KW-0472">Membrane</keyword>
<evidence type="ECO:0000256" key="13">
    <source>
        <dbReference type="PROSITE-ProRule" id="PRU01077"/>
    </source>
</evidence>
<keyword evidence="19" id="KW-0418">Kinase</keyword>
<feature type="compositionally biased region" description="Polar residues" evidence="15">
    <location>
        <begin position="393"/>
        <end position="403"/>
    </location>
</feature>
<evidence type="ECO:0000256" key="6">
    <source>
        <dbReference type="ARBA" id="ARBA00022490"/>
    </source>
</evidence>
<dbReference type="GO" id="GO:0016301">
    <property type="term" value="F:kinase activity"/>
    <property type="evidence" value="ECO:0007669"/>
    <property type="project" value="UniProtKB-KW"/>
</dbReference>
<keyword evidence="16" id="KW-1133">Transmembrane helix</keyword>
<dbReference type="Gene3D" id="1.20.1270.60">
    <property type="entry name" value="Arfaptin homology (AH) domain/BAR domain"/>
    <property type="match status" value="1"/>
</dbReference>
<dbReference type="GO" id="GO:0030100">
    <property type="term" value="P:regulation of endocytosis"/>
    <property type="evidence" value="ECO:0007669"/>
    <property type="project" value="TreeGrafter"/>
</dbReference>
<evidence type="ECO:0000313" key="19">
    <source>
        <dbReference type="EMBL" id="GFY45631.1"/>
    </source>
</evidence>
<keyword evidence="20" id="KW-1185">Reference proteome</keyword>
<evidence type="ECO:0000256" key="9">
    <source>
        <dbReference type="ARBA" id="ARBA00023136"/>
    </source>
</evidence>
<dbReference type="AlphaFoldDB" id="A0A8X7BUQ3"/>
<dbReference type="PRINTS" id="PR00452">
    <property type="entry name" value="SH3DOMAIN"/>
</dbReference>
<evidence type="ECO:0000256" key="12">
    <source>
        <dbReference type="PROSITE-ProRule" id="PRU00192"/>
    </source>
</evidence>
<name>A0A8X7BUQ3_9ARAC</name>
<feature type="domain" description="SH3" evidence="17">
    <location>
        <begin position="448"/>
        <end position="508"/>
    </location>
</feature>
<keyword evidence="6" id="KW-0963">Cytoplasm</keyword>
<sequence length="508" mass="58429">MASIDGVSESDGFSPLQQILCISEIAAGVIVILLPKIIGFYFFHTGKHKRWAIGLHKHQTVLISSPACRIIVMMECLLLEERCEIEKVFAKSLRNWSKKWNELIEKGPEYGTTEAAWKSALVEADRRCDMHLRVRDHLVNDVISQIKQWQKDNYHKSMMTLKERKEMDDAFKKAQKPWAKLLQKVNKCKSEYHAACKNERSAINQERNASSDTSLSPDQVKKLQDRVSKCKDEVQKTKERYEQALREINDYNAKYMEDMTVVFDKCQEFEEKRLNFFKEMLFGINSCLNISTDPELPQIYEEYRHSIQNADASKDLKWWSTNHGVGMAMNWPVFEDYSEEFRDIVGKSKKAPFPESGIMLVNQHRIGEDLPEYNPDFHNVSKKEKKNNDGGITLTNIQNNQTKNGKEKNLSNRNSGISTNGGQDANPFDDDQEDWDEGSNDALVDNGEPGVPVKALYDYEGAEEDELSFKSGDTFEKLEDEDEQGWCKGRKDGRVGLYPANYVELVNN</sequence>
<dbReference type="InterPro" id="IPR031160">
    <property type="entry name" value="F_BAR_dom"/>
</dbReference>
<dbReference type="Proteomes" id="UP000886998">
    <property type="component" value="Unassembled WGS sequence"/>
</dbReference>
<dbReference type="GO" id="GO:0005768">
    <property type="term" value="C:endosome"/>
    <property type="evidence" value="ECO:0007669"/>
    <property type="project" value="TreeGrafter"/>
</dbReference>
<dbReference type="EMBL" id="BMAV01004944">
    <property type="protein sequence ID" value="GFY45631.1"/>
    <property type="molecule type" value="Genomic_DNA"/>
</dbReference>
<dbReference type="GO" id="GO:0007010">
    <property type="term" value="P:cytoskeleton organization"/>
    <property type="evidence" value="ECO:0007669"/>
    <property type="project" value="TreeGrafter"/>
</dbReference>
<dbReference type="FunFam" id="1.20.1270.60:FF:000009">
    <property type="entry name" value="Protein kinase C and casein kinase substrate in neurons 2"/>
    <property type="match status" value="1"/>
</dbReference>
<keyword evidence="8 13" id="KW-0175">Coiled coil</keyword>
<dbReference type="Pfam" id="PF00611">
    <property type="entry name" value="FCH"/>
    <property type="match status" value="1"/>
</dbReference>
<dbReference type="Pfam" id="PF00018">
    <property type="entry name" value="SH3_1"/>
    <property type="match status" value="1"/>
</dbReference>
<dbReference type="InterPro" id="IPR027267">
    <property type="entry name" value="AH/BAR_dom_sf"/>
</dbReference>
<keyword evidence="7" id="KW-0597">Phosphoprotein</keyword>
<feature type="compositionally biased region" description="Basic and acidic residues" evidence="15">
    <location>
        <begin position="379"/>
        <end position="388"/>
    </location>
</feature>
<evidence type="ECO:0000256" key="3">
    <source>
        <dbReference type="ARBA" id="ARBA00004496"/>
    </source>
</evidence>
<keyword evidence="19" id="KW-0808">Transferase</keyword>
<evidence type="ECO:0000256" key="15">
    <source>
        <dbReference type="SAM" id="MobiDB-lite"/>
    </source>
</evidence>
<dbReference type="GO" id="GO:0005886">
    <property type="term" value="C:plasma membrane"/>
    <property type="evidence" value="ECO:0007669"/>
    <property type="project" value="UniProtKB-SubCell"/>
</dbReference>
<evidence type="ECO:0000259" key="18">
    <source>
        <dbReference type="PROSITE" id="PS51741"/>
    </source>
</evidence>
<dbReference type="FunFam" id="2.30.30.40:FF:000014">
    <property type="entry name" value="Kinase C and casein kinase substrate in neurons protein"/>
    <property type="match status" value="1"/>
</dbReference>
<dbReference type="PANTHER" id="PTHR23065:SF11">
    <property type="entry name" value="SYNDAPIN, ISOFORM C"/>
    <property type="match status" value="1"/>
</dbReference>
<dbReference type="OrthoDB" id="10255128at2759"/>
<dbReference type="InterPro" id="IPR001452">
    <property type="entry name" value="SH3_domain"/>
</dbReference>
<evidence type="ECO:0000256" key="2">
    <source>
        <dbReference type="ARBA" id="ARBA00004236"/>
    </source>
</evidence>
<dbReference type="SUPFAM" id="SSF50044">
    <property type="entry name" value="SH3-domain"/>
    <property type="match status" value="1"/>
</dbReference>
<feature type="compositionally biased region" description="Polar residues" evidence="15">
    <location>
        <begin position="411"/>
        <end position="423"/>
    </location>
</feature>
<accession>A0A8X7BUQ3</accession>
<feature type="coiled-coil region" evidence="14">
    <location>
        <begin position="220"/>
        <end position="258"/>
    </location>
</feature>
<evidence type="ECO:0000256" key="7">
    <source>
        <dbReference type="ARBA" id="ARBA00022553"/>
    </source>
</evidence>
<comment type="caution">
    <text evidence="19">The sequence shown here is derived from an EMBL/GenBank/DDBJ whole genome shotgun (WGS) entry which is preliminary data.</text>
</comment>
<evidence type="ECO:0000256" key="11">
    <source>
        <dbReference type="ARBA" id="ARBA00064966"/>
    </source>
</evidence>
<proteinExistence type="predicted"/>
<evidence type="ECO:0000313" key="20">
    <source>
        <dbReference type="Proteomes" id="UP000886998"/>
    </source>
</evidence>
<dbReference type="CDD" id="cd07655">
    <property type="entry name" value="F-BAR_PACSIN"/>
    <property type="match status" value="1"/>
</dbReference>
<comment type="function">
    <text evidence="10">Plays a role in endocytosis and regulates internalization of plasma membrane proteins. Overexpression impairs internalization of SLC2A1/GLUT1 and TRPV4 and increases the levels of SLC2A1/GLUT1 and TRPV4 at the cell membrane. Inhibits the TRPV4 calcium channel activity.</text>
</comment>
<dbReference type="PROSITE" id="PS50002">
    <property type="entry name" value="SH3"/>
    <property type="match status" value="1"/>
</dbReference>
<dbReference type="SMART" id="SM00326">
    <property type="entry name" value="SH3"/>
    <property type="match status" value="1"/>
</dbReference>
<dbReference type="GO" id="GO:0097320">
    <property type="term" value="P:plasma membrane tubulation"/>
    <property type="evidence" value="ECO:0007669"/>
    <property type="project" value="TreeGrafter"/>
</dbReference>
<evidence type="ECO:0000256" key="5">
    <source>
        <dbReference type="ARBA" id="ARBA00022475"/>
    </source>
</evidence>
<evidence type="ECO:0000256" key="14">
    <source>
        <dbReference type="SAM" id="Coils"/>
    </source>
</evidence>
<feature type="domain" description="F-BAR" evidence="18">
    <location>
        <begin position="78"/>
        <end position="315"/>
    </location>
</feature>
<gene>
    <name evidence="19" type="primary">pacsin1b</name>
    <name evidence="19" type="ORF">TNIN_389641</name>
</gene>
<comment type="subunit">
    <text evidence="11">Homodimer. May form heterooligomers with other PACSINs. Interacts (via SH3 domain) with DNM1, SYNJ1 and WASL. Interacts with TRPV4.</text>
</comment>
<evidence type="ECO:0000256" key="4">
    <source>
        <dbReference type="ARBA" id="ARBA00022443"/>
    </source>
</evidence>
<dbReference type="InterPro" id="IPR036028">
    <property type="entry name" value="SH3-like_dom_sf"/>
</dbReference>
<keyword evidence="16" id="KW-0812">Transmembrane</keyword>
<dbReference type="SUPFAM" id="SSF103657">
    <property type="entry name" value="BAR/IMD domain-like"/>
    <property type="match status" value="1"/>
</dbReference>
<keyword evidence="5" id="KW-1003">Cell membrane</keyword>
<dbReference type="InterPro" id="IPR001060">
    <property type="entry name" value="FCH_dom"/>
</dbReference>
<feature type="transmembrane region" description="Helical" evidence="16">
    <location>
        <begin position="16"/>
        <end position="43"/>
    </location>
</feature>
<evidence type="ECO:0000259" key="17">
    <source>
        <dbReference type="PROSITE" id="PS50002"/>
    </source>
</evidence>
<dbReference type="PANTHER" id="PTHR23065">
    <property type="entry name" value="PROLINE-SERINE-THREONINE PHOSPHATASE INTERACTING PROTEIN 1"/>
    <property type="match status" value="1"/>
</dbReference>
<dbReference type="GO" id="GO:0005543">
    <property type="term" value="F:phospholipid binding"/>
    <property type="evidence" value="ECO:0007669"/>
    <property type="project" value="TreeGrafter"/>
</dbReference>